<dbReference type="Gene3D" id="3.40.50.300">
    <property type="entry name" value="P-loop containing nucleotide triphosphate hydrolases"/>
    <property type="match status" value="1"/>
</dbReference>
<protein>
    <recommendedName>
        <fullName evidence="1">Terminase large subunit-like ATPase domain-containing protein</fullName>
    </recommendedName>
</protein>
<dbReference type="EMBL" id="CP082781">
    <property type="protein sequence ID" value="UGS26597.1"/>
    <property type="molecule type" value="Genomic_DNA"/>
</dbReference>
<organism evidence="2 3">
    <name type="scientific">Microbacterium resistens</name>
    <dbReference type="NCBI Taxonomy" id="156977"/>
    <lineage>
        <taxon>Bacteria</taxon>
        <taxon>Bacillati</taxon>
        <taxon>Actinomycetota</taxon>
        <taxon>Actinomycetes</taxon>
        <taxon>Micrococcales</taxon>
        <taxon>Microbacteriaceae</taxon>
        <taxon>Microbacterium</taxon>
    </lineage>
</organism>
<reference evidence="2 3" key="1">
    <citation type="submission" date="2023-01" db="EMBL/GenBank/DDBJ databases">
        <title>Characterization of estradiol degrading bacteria Microbacterium sp. MZT7 and reveal degrading genes through genome analysis.</title>
        <authorList>
            <person name="Hao P."/>
            <person name="Gao Y."/>
        </authorList>
    </citation>
    <scope>NUCLEOTIDE SEQUENCE [LARGE SCALE GENOMIC DNA]</scope>
    <source>
        <strain evidence="2 3">MZT7</strain>
    </source>
</reference>
<evidence type="ECO:0000313" key="3">
    <source>
        <dbReference type="Proteomes" id="UP001199642"/>
    </source>
</evidence>
<evidence type="ECO:0000313" key="2">
    <source>
        <dbReference type="EMBL" id="UGS26597.1"/>
    </source>
</evidence>
<proteinExistence type="predicted"/>
<name>A0ABY3RRB8_9MICO</name>
<dbReference type="PANTHER" id="PTHR41287">
    <property type="match status" value="1"/>
</dbReference>
<feature type="domain" description="Terminase large subunit-like ATPase" evidence="1">
    <location>
        <begin position="68"/>
        <end position="214"/>
    </location>
</feature>
<dbReference type="Proteomes" id="UP001199642">
    <property type="component" value="Chromosome"/>
</dbReference>
<keyword evidence="3" id="KW-1185">Reference proteome</keyword>
<dbReference type="PANTHER" id="PTHR41287:SF1">
    <property type="entry name" value="PROTEIN YMFN"/>
    <property type="match status" value="1"/>
</dbReference>
<evidence type="ECO:0000259" key="1">
    <source>
        <dbReference type="Pfam" id="PF03354"/>
    </source>
</evidence>
<dbReference type="InterPro" id="IPR027417">
    <property type="entry name" value="P-loop_NTPase"/>
</dbReference>
<gene>
    <name evidence="2" type="ORF">K8F61_18605</name>
</gene>
<dbReference type="InterPro" id="IPR005021">
    <property type="entry name" value="Terminase_largesu-like"/>
</dbReference>
<sequence length="491" mass="54328">MTPHYDDIPAWPPQRWTPPLSPDFPSAFDGYRELFRLIWRAAFGYVLEDWQEQTIRHALEIYPPGHPRAGQLRFRQVVISLGRQNGKTEIAAAIGLWALLMKAIPSVVGIASNADQARLVYSRTMQAIRGTPQLKARFKALTETRGIQTYSGGAYEIKAAKSAALQGIPVDVGLVDELHLLVRALWFDLVNGLGGRANCLVVGITTAGDSTESELLLFLYDQGDEAIAKGGEARFGFYVWEALAAAMPEQTPDELELRRELCRANPSLASGRGGVERLDNVVEEVRGMPAQDAIRYRLNRFTESDSAFMTVHGWRLLRTEDPFPDVRPVFTIDRTPDWGYASIGAFAIDPADGKTYADLVASYVSPTLAQLADVCVELHRRHHAVTFGMDGYVLKDLGRELERRGLPVTITTYGDMLNGSALFYAKVQRGTIKHPGHELLDRQIPVTGRKNVNDGFKISRVDSSGEIDGVLNHVIGVQLAEVTTPSTLQIF</sequence>
<dbReference type="RefSeq" id="WP_231820234.1">
    <property type="nucleotide sequence ID" value="NZ_CP082781.1"/>
</dbReference>
<dbReference type="InterPro" id="IPR046461">
    <property type="entry name" value="TerL_ATPase"/>
</dbReference>
<accession>A0ABY3RRB8</accession>
<dbReference type="Pfam" id="PF03354">
    <property type="entry name" value="TerL_ATPase"/>
    <property type="match status" value="1"/>
</dbReference>